<protein>
    <submittedName>
        <fullName evidence="1">Uncharacterized protein</fullName>
    </submittedName>
</protein>
<keyword evidence="2" id="KW-1185">Reference proteome</keyword>
<evidence type="ECO:0000313" key="1">
    <source>
        <dbReference type="EMBL" id="MBB6215927.1"/>
    </source>
</evidence>
<name>A0A841KR81_9FIRM</name>
<accession>A0A841KR81</accession>
<evidence type="ECO:0000313" key="2">
    <source>
        <dbReference type="Proteomes" id="UP000579281"/>
    </source>
</evidence>
<sequence>MMKWEEVRKVFPNQFVKIEVLKSHVEDDKEYIDEMAVIGTVDELQATDELLSSKNNVLVYHTSKEQIVLKIRSRIGLRRVFRNEYRA</sequence>
<dbReference type="AlphaFoldDB" id="A0A841KR81"/>
<comment type="caution">
    <text evidence="1">The sequence shown here is derived from an EMBL/GenBank/DDBJ whole genome shotgun (WGS) entry which is preliminary data.</text>
</comment>
<dbReference type="EMBL" id="JACHEN010000011">
    <property type="protein sequence ID" value="MBB6215927.1"/>
    <property type="molecule type" value="Genomic_DNA"/>
</dbReference>
<dbReference type="Proteomes" id="UP000579281">
    <property type="component" value="Unassembled WGS sequence"/>
</dbReference>
<reference evidence="1 2" key="1">
    <citation type="submission" date="2020-08" db="EMBL/GenBank/DDBJ databases">
        <title>Genomic Encyclopedia of Type Strains, Phase IV (KMG-IV): sequencing the most valuable type-strain genomes for metagenomic binning, comparative biology and taxonomic classification.</title>
        <authorList>
            <person name="Goeker M."/>
        </authorList>
    </citation>
    <scope>NUCLEOTIDE SEQUENCE [LARGE SCALE GENOMIC DNA]</scope>
    <source>
        <strain evidence="1 2">DSM 103526</strain>
    </source>
</reference>
<gene>
    <name evidence="1" type="ORF">HNQ80_002018</name>
</gene>
<dbReference type="RefSeq" id="WP_330602823.1">
    <property type="nucleotide sequence ID" value="NZ_JACHEN010000011.1"/>
</dbReference>
<organism evidence="1 2">
    <name type="scientific">Anaerosolibacter carboniphilus</name>
    <dbReference type="NCBI Taxonomy" id="1417629"/>
    <lineage>
        <taxon>Bacteria</taxon>
        <taxon>Bacillati</taxon>
        <taxon>Bacillota</taxon>
        <taxon>Clostridia</taxon>
        <taxon>Peptostreptococcales</taxon>
        <taxon>Thermotaleaceae</taxon>
        <taxon>Anaerosolibacter</taxon>
    </lineage>
</organism>
<proteinExistence type="predicted"/>